<reference evidence="1" key="1">
    <citation type="submission" date="2014-11" db="EMBL/GenBank/DDBJ databases">
        <authorList>
            <person name="Amaro Gonzalez C."/>
        </authorList>
    </citation>
    <scope>NUCLEOTIDE SEQUENCE</scope>
</reference>
<organism evidence="1">
    <name type="scientific">Anguilla anguilla</name>
    <name type="common">European freshwater eel</name>
    <name type="synonym">Muraena anguilla</name>
    <dbReference type="NCBI Taxonomy" id="7936"/>
    <lineage>
        <taxon>Eukaryota</taxon>
        <taxon>Metazoa</taxon>
        <taxon>Chordata</taxon>
        <taxon>Craniata</taxon>
        <taxon>Vertebrata</taxon>
        <taxon>Euteleostomi</taxon>
        <taxon>Actinopterygii</taxon>
        <taxon>Neopterygii</taxon>
        <taxon>Teleostei</taxon>
        <taxon>Anguilliformes</taxon>
        <taxon>Anguillidae</taxon>
        <taxon>Anguilla</taxon>
    </lineage>
</organism>
<reference evidence="1" key="2">
    <citation type="journal article" date="2015" name="Fish Shellfish Immunol.">
        <title>Early steps in the European eel (Anguilla anguilla)-Vibrio vulnificus interaction in the gills: Role of the RtxA13 toxin.</title>
        <authorList>
            <person name="Callol A."/>
            <person name="Pajuelo D."/>
            <person name="Ebbesson L."/>
            <person name="Teles M."/>
            <person name="MacKenzie S."/>
            <person name="Amaro C."/>
        </authorList>
    </citation>
    <scope>NUCLEOTIDE SEQUENCE</scope>
</reference>
<sequence length="34" mass="3877">MCVSHNELSEKKALPLISIYMQTFSYIESSCLPL</sequence>
<dbReference type="EMBL" id="GBXM01109084">
    <property type="protein sequence ID" value="JAG99492.1"/>
    <property type="molecule type" value="Transcribed_RNA"/>
</dbReference>
<protein>
    <submittedName>
        <fullName evidence="1">Uncharacterized protein</fullName>
    </submittedName>
</protein>
<proteinExistence type="predicted"/>
<name>A0A0E9P6G5_ANGAN</name>
<accession>A0A0E9P6G5</accession>
<evidence type="ECO:0000313" key="1">
    <source>
        <dbReference type="EMBL" id="JAG99492.1"/>
    </source>
</evidence>
<dbReference type="AlphaFoldDB" id="A0A0E9P6G5"/>